<reference evidence="2" key="2">
    <citation type="submission" date="2019-01" db="UniProtKB">
        <authorList>
            <consortium name="EnsemblPlants"/>
        </authorList>
    </citation>
    <scope>IDENTIFICATION</scope>
    <source>
        <strain evidence="2">cv. Heinz 1706</strain>
    </source>
</reference>
<keyword evidence="3" id="KW-1185">Reference proteome</keyword>
<name>A0A3Q7I4U2_SOLLC</name>
<dbReference type="PaxDb" id="4081-Solyc07g038170.1.1"/>
<dbReference type="Gramene" id="Solyc07g038170.1.1">
    <property type="protein sequence ID" value="Solyc07g038170.1.1.1"/>
    <property type="gene ID" value="Solyc07g038170.1"/>
</dbReference>
<evidence type="ECO:0000313" key="2">
    <source>
        <dbReference type="EnsemblPlants" id="Solyc07g038170.1.1.1"/>
    </source>
</evidence>
<keyword evidence="1" id="KW-1133">Transmembrane helix</keyword>
<reference evidence="2" key="1">
    <citation type="journal article" date="2012" name="Nature">
        <title>The tomato genome sequence provides insights into fleshy fruit evolution.</title>
        <authorList>
            <consortium name="Tomato Genome Consortium"/>
        </authorList>
    </citation>
    <scope>NUCLEOTIDE SEQUENCE [LARGE SCALE GENOMIC DNA]</scope>
    <source>
        <strain evidence="2">cv. Heinz 1706</strain>
    </source>
</reference>
<dbReference type="Proteomes" id="UP000004994">
    <property type="component" value="Chromosome 7"/>
</dbReference>
<keyword evidence="1" id="KW-0472">Membrane</keyword>
<dbReference type="EnsemblPlants" id="Solyc07g038170.1.1">
    <property type="protein sequence ID" value="Solyc07g038170.1.1.1"/>
    <property type="gene ID" value="Solyc07g038170.1"/>
</dbReference>
<proteinExistence type="predicted"/>
<evidence type="ECO:0000313" key="3">
    <source>
        <dbReference type="Proteomes" id="UP000004994"/>
    </source>
</evidence>
<organism evidence="2">
    <name type="scientific">Solanum lycopersicum</name>
    <name type="common">Tomato</name>
    <name type="synonym">Lycopersicon esculentum</name>
    <dbReference type="NCBI Taxonomy" id="4081"/>
    <lineage>
        <taxon>Eukaryota</taxon>
        <taxon>Viridiplantae</taxon>
        <taxon>Streptophyta</taxon>
        <taxon>Embryophyta</taxon>
        <taxon>Tracheophyta</taxon>
        <taxon>Spermatophyta</taxon>
        <taxon>Magnoliopsida</taxon>
        <taxon>eudicotyledons</taxon>
        <taxon>Gunneridae</taxon>
        <taxon>Pentapetalae</taxon>
        <taxon>asterids</taxon>
        <taxon>lamiids</taxon>
        <taxon>Solanales</taxon>
        <taxon>Solanaceae</taxon>
        <taxon>Solanoideae</taxon>
        <taxon>Solaneae</taxon>
        <taxon>Solanum</taxon>
        <taxon>Solanum subgen. Lycopersicon</taxon>
    </lineage>
</organism>
<dbReference type="AlphaFoldDB" id="A0A3Q7I4U2"/>
<accession>A0A3Q7I4U2</accession>
<feature type="transmembrane region" description="Helical" evidence="1">
    <location>
        <begin position="21"/>
        <end position="40"/>
    </location>
</feature>
<keyword evidence="1" id="KW-0812">Transmembrane</keyword>
<dbReference type="InParanoid" id="A0A3Q7I4U2"/>
<protein>
    <submittedName>
        <fullName evidence="2">Uncharacterized protein</fullName>
    </submittedName>
</protein>
<sequence length="49" mass="5588">MKNHNHGSTIHDSPAYTHTHCICLSFFLLKILFVFSLISYPKPQLLLGC</sequence>
<evidence type="ECO:0000256" key="1">
    <source>
        <dbReference type="SAM" id="Phobius"/>
    </source>
</evidence>